<evidence type="ECO:0000313" key="5">
    <source>
        <dbReference type="Proteomes" id="UP000006622"/>
    </source>
</evidence>
<reference evidence="4" key="1">
    <citation type="submission" date="2010-07" db="EMBL/GenBank/DDBJ databases">
        <title>The complete genome of Methanosalsum zhilinae DSM 4017.</title>
        <authorList>
            <consortium name="US DOE Joint Genome Institute (JGI-PGF)"/>
            <person name="Lucas S."/>
            <person name="Copeland A."/>
            <person name="Lapidus A."/>
            <person name="Glavina del Rio T."/>
            <person name="Dalin E."/>
            <person name="Tice H."/>
            <person name="Bruce D."/>
            <person name="Goodwin L."/>
            <person name="Pitluck S."/>
            <person name="Kyrpides N."/>
            <person name="Mavromatis K."/>
            <person name="Ovchinnikova G."/>
            <person name="Daligault H."/>
            <person name="Detter J.C."/>
            <person name="Han C."/>
            <person name="Tapia R."/>
            <person name="Larimer F."/>
            <person name="Land M."/>
            <person name="Hauser L."/>
            <person name="Markowitz V."/>
            <person name="Cheng J.-F."/>
            <person name="Hugenholtz P."/>
            <person name="Woyke T."/>
            <person name="Wu D."/>
            <person name="Spring S."/>
            <person name="Schueler E."/>
            <person name="Brambilla E."/>
            <person name="Klenk H.-P."/>
            <person name="Eisen J.A."/>
        </authorList>
    </citation>
    <scope>NUCLEOTIDE SEQUENCE</scope>
    <source>
        <strain evidence="4">DSM 4017</strain>
    </source>
</reference>
<dbReference type="InterPro" id="IPR002687">
    <property type="entry name" value="Nop_dom"/>
</dbReference>
<dbReference type="InterPro" id="IPR042239">
    <property type="entry name" value="Nop_C"/>
</dbReference>
<dbReference type="STRING" id="679901.Mzhil_1968"/>
<dbReference type="PANTHER" id="PTHR10894:SF0">
    <property type="entry name" value="NUCLEOLAR PROTEIN 56"/>
    <property type="match status" value="1"/>
</dbReference>
<dbReference type="GO" id="GO:0030515">
    <property type="term" value="F:snoRNA binding"/>
    <property type="evidence" value="ECO:0007669"/>
    <property type="project" value="InterPro"/>
</dbReference>
<comment type="similarity">
    <text evidence="1">Belongs to the NOP5/NOP56 family.</text>
</comment>
<dbReference type="Proteomes" id="UP000006622">
    <property type="component" value="Chromosome"/>
</dbReference>
<accession>F7XME9</accession>
<dbReference type="KEGG" id="mzh:Mzhil_1968"/>
<evidence type="ECO:0000313" key="4">
    <source>
        <dbReference type="EMBL" id="AEH61802.1"/>
    </source>
</evidence>
<evidence type="ECO:0000256" key="1">
    <source>
        <dbReference type="ARBA" id="ARBA00009211"/>
    </source>
</evidence>
<dbReference type="GeneID" id="10823613"/>
<keyword evidence="5" id="KW-1185">Reference proteome</keyword>
<feature type="region of interest" description="Disordered" evidence="2">
    <location>
        <begin position="316"/>
        <end position="343"/>
    </location>
</feature>
<organism evidence="4 5">
    <name type="scientific">Methanosalsum zhilinae (strain DSM 4017 / NBRC 107636 / OCM 62 / WeN5)</name>
    <name type="common">Methanohalophilus zhilinae</name>
    <dbReference type="NCBI Taxonomy" id="679901"/>
    <lineage>
        <taxon>Archaea</taxon>
        <taxon>Methanobacteriati</taxon>
        <taxon>Methanobacteriota</taxon>
        <taxon>Stenosarchaea group</taxon>
        <taxon>Methanomicrobia</taxon>
        <taxon>Methanosarcinales</taxon>
        <taxon>Methanosarcinaceae</taxon>
        <taxon>Methanosalsum</taxon>
    </lineage>
</organism>
<sequence length="343" mass="38363">MDTMEHPAWFGSLLLDDDSAILRCDVAEKDIQILGRRLMHLPVPSCHDSRPAGRNLVSDAIHCGFINSSSEYYDLLRRVCIRAVKLEISSMESPDIRIVQAINALDDIDETSNALSERLLEWYGAHFPELKLTGDELAKFVAEHGSRTNINTDSVYFEKARTSMGISLTPEDEAIMQDLGQTISDLYRNRRDIEKYIRDSMEKTAPNLTEIAGPLLGARLISIAGGLEKLAKMPSSTIQVLGANRALFKHLRSRAPSPKHGVIFNHPLIKGSPWWQRGRIARAFASTIAMAARKDSYSENLQKDAQLTKRLEAKIEEIKRSSSSPPKSKKPKKKSSGRAGRRK</sequence>
<dbReference type="InterPro" id="IPR012976">
    <property type="entry name" value="NOSIC"/>
</dbReference>
<dbReference type="AlphaFoldDB" id="F7XME9"/>
<dbReference type="Gene3D" id="1.10.287.4070">
    <property type="match status" value="1"/>
</dbReference>
<dbReference type="PROSITE" id="PS51358">
    <property type="entry name" value="NOP"/>
    <property type="match status" value="1"/>
</dbReference>
<protein>
    <submittedName>
        <fullName evidence="4">Pre-mRNA processing ribonucleoprotein, binding domain protein</fullName>
    </submittedName>
</protein>
<dbReference type="HOGENOM" id="CLU_015495_1_1_2"/>
<feature type="compositionally biased region" description="Basic residues" evidence="2">
    <location>
        <begin position="327"/>
        <end position="343"/>
    </location>
</feature>
<dbReference type="EMBL" id="CP002101">
    <property type="protein sequence ID" value="AEH61802.1"/>
    <property type="molecule type" value="Genomic_DNA"/>
</dbReference>
<feature type="domain" description="Nop" evidence="3">
    <location>
        <begin position="204"/>
        <end position="320"/>
    </location>
</feature>
<dbReference type="RefSeq" id="WP_013899238.1">
    <property type="nucleotide sequence ID" value="NC_015676.1"/>
</dbReference>
<dbReference type="GO" id="GO:0031428">
    <property type="term" value="C:box C/D methylation guide snoRNP complex"/>
    <property type="evidence" value="ECO:0007669"/>
    <property type="project" value="InterPro"/>
</dbReference>
<dbReference type="InterPro" id="IPR045056">
    <property type="entry name" value="Nop56/Nop58"/>
</dbReference>
<dbReference type="InterPro" id="IPR036070">
    <property type="entry name" value="Nop_dom_sf"/>
</dbReference>
<keyword evidence="4" id="KW-0687">Ribonucleoprotein</keyword>
<proteinExistence type="inferred from homology"/>
<name>F7XME9_METZD</name>
<evidence type="ECO:0000256" key="2">
    <source>
        <dbReference type="SAM" id="MobiDB-lite"/>
    </source>
</evidence>
<dbReference type="PANTHER" id="PTHR10894">
    <property type="entry name" value="NUCLEOLAR PROTEIN 5 NUCLEOLAR PROTEIN NOP5 NOP58"/>
    <property type="match status" value="1"/>
</dbReference>
<dbReference type="SMART" id="SM00931">
    <property type="entry name" value="NOSIC"/>
    <property type="match status" value="1"/>
</dbReference>
<dbReference type="SUPFAM" id="SSF89124">
    <property type="entry name" value="Nop domain"/>
    <property type="match status" value="1"/>
</dbReference>
<evidence type="ECO:0000259" key="3">
    <source>
        <dbReference type="PROSITE" id="PS51358"/>
    </source>
</evidence>
<gene>
    <name evidence="4" type="ordered locus">Mzhil_1968</name>
</gene>
<dbReference type="Gene3D" id="1.10.246.90">
    <property type="entry name" value="Nop domain"/>
    <property type="match status" value="1"/>
</dbReference>
<dbReference type="Pfam" id="PF01798">
    <property type="entry name" value="Nop"/>
    <property type="match status" value="1"/>
</dbReference>